<dbReference type="EMBL" id="CP098755">
    <property type="protein sequence ID" value="USG66301.1"/>
    <property type="molecule type" value="Genomic_DNA"/>
</dbReference>
<organism evidence="1 2">
    <name type="scientific">Brevibacillus ruminantium</name>
    <dbReference type="NCBI Taxonomy" id="2950604"/>
    <lineage>
        <taxon>Bacteria</taxon>
        <taxon>Bacillati</taxon>
        <taxon>Bacillota</taxon>
        <taxon>Bacilli</taxon>
        <taxon>Bacillales</taxon>
        <taxon>Paenibacillaceae</taxon>
        <taxon>Brevibacillus</taxon>
    </lineage>
</organism>
<dbReference type="RefSeq" id="WP_251873432.1">
    <property type="nucleotide sequence ID" value="NZ_CP098755.1"/>
</dbReference>
<sequence length="171" mass="19628">MNILLALVLTLAPQVVLTDQVNTYVIQRNEQIGSATSFLQEKGYQMKAALGLYKSYTLTNELLVEDEMAFWFVQPFSPDEYIGKKIQVYWFEVTNHPLEKRLEQYHPKGVSVFLFMSGNKVIGGTSFPITEEPLYGGPYYLDGSNGSRGEEYIKESDSWRKKYSPPVHNRK</sequence>
<dbReference type="Proteomes" id="UP001056500">
    <property type="component" value="Chromosome"/>
</dbReference>
<gene>
    <name evidence="1" type="ORF">NDK47_02915</name>
</gene>
<evidence type="ECO:0000313" key="1">
    <source>
        <dbReference type="EMBL" id="USG66301.1"/>
    </source>
</evidence>
<accession>A0ABY4WHK8</accession>
<proteinExistence type="predicted"/>
<keyword evidence="2" id="KW-1185">Reference proteome</keyword>
<evidence type="ECO:0000313" key="2">
    <source>
        <dbReference type="Proteomes" id="UP001056500"/>
    </source>
</evidence>
<name>A0ABY4WHK8_9BACL</name>
<reference evidence="1" key="1">
    <citation type="submission" date="2022-06" db="EMBL/GenBank/DDBJ databases">
        <title>Genome sequencing of Brevibacillus sp. BB3-R1.</title>
        <authorList>
            <person name="Heo J."/>
            <person name="Lee D."/>
            <person name="Won M."/>
            <person name="Han B.-H."/>
            <person name="Hong S.-B."/>
            <person name="Kwon S.-W."/>
        </authorList>
    </citation>
    <scope>NUCLEOTIDE SEQUENCE</scope>
    <source>
        <strain evidence="1">BB3-R1</strain>
    </source>
</reference>
<protein>
    <submittedName>
        <fullName evidence="1">Uncharacterized protein</fullName>
    </submittedName>
</protein>